<dbReference type="Pfam" id="PF02720">
    <property type="entry name" value="DUF222"/>
    <property type="match status" value="1"/>
</dbReference>
<evidence type="ECO:0000259" key="2">
    <source>
        <dbReference type="SMART" id="SM00507"/>
    </source>
</evidence>
<feature type="domain" description="HNH nuclease" evidence="2">
    <location>
        <begin position="402"/>
        <end position="454"/>
    </location>
</feature>
<dbReference type="Gene3D" id="1.10.30.50">
    <property type="match status" value="1"/>
</dbReference>
<sequence length="495" mass="51620">MTTGPLNAEDPRTVPTETASRALVGLAGDCAALRLTPLSQPELLEFLDDVHTAQQLLQAAVLHAVQEAGRRGIPADQGAPSARAWLRGVLRISPGAAGRLLVQAEAVDRNPALDAAIADGRVNAEQLAAITIALTELPDDLSPQVRGEAAATLADWAPHLDPVGLRTAGRRILHHVAPDIAEAVEARWLRRQEQEAHAHRHVTLSPLGDGRVRLRGILDSEAAAIVSAALDPLCKPDSVPGSAVPGSAVAGSAVAGSAVASCATAGSAGTGFAGAGCATTDSTGDPASTGFAGGGVAAELASTGEARTPGQRRADALVEVCRLVLSGGALPGNGGDRPQIAITVEYDVLRRQLSSGTLDSGEPVSAATVRRLACDARVLPLILDGEGQILDAGRTRRTATGTLRQALNARDAGCTFPGCDRPARWCDAHHIISWADGGPTDIANLTLLCGHHHRLIHDDAGWQIRVASDGRPEFLPPSWLDQERRPRRNHYHRRS</sequence>
<dbReference type="InterPro" id="IPR003615">
    <property type="entry name" value="HNH_nuc"/>
</dbReference>
<dbReference type="InterPro" id="IPR003870">
    <property type="entry name" value="DUF222"/>
</dbReference>
<dbReference type="Proteomes" id="UP000679690">
    <property type="component" value="Unassembled WGS sequence"/>
</dbReference>
<comment type="caution">
    <text evidence="3">The sequence shown here is derived from an EMBL/GenBank/DDBJ whole genome shotgun (WGS) entry which is preliminary data.</text>
</comment>
<evidence type="ECO:0000256" key="1">
    <source>
        <dbReference type="ARBA" id="ARBA00023450"/>
    </source>
</evidence>
<dbReference type="CDD" id="cd00085">
    <property type="entry name" value="HNHc"/>
    <property type="match status" value="1"/>
</dbReference>
<gene>
    <name evidence="3" type="ORF">J5X75_42005</name>
</gene>
<accession>A0ABS3UZX2</accession>
<keyword evidence="4" id="KW-1185">Reference proteome</keyword>
<evidence type="ECO:0000313" key="4">
    <source>
        <dbReference type="Proteomes" id="UP000679690"/>
    </source>
</evidence>
<dbReference type="InterPro" id="IPR002711">
    <property type="entry name" value="HNH"/>
</dbReference>
<dbReference type="Pfam" id="PF01844">
    <property type="entry name" value="HNH"/>
    <property type="match status" value="1"/>
</dbReference>
<dbReference type="EMBL" id="JAGFNS010000052">
    <property type="protein sequence ID" value="MBO3744089.1"/>
    <property type="molecule type" value="Genomic_DNA"/>
</dbReference>
<evidence type="ECO:0000313" key="3">
    <source>
        <dbReference type="EMBL" id="MBO3744089.1"/>
    </source>
</evidence>
<reference evidence="3 4" key="1">
    <citation type="submission" date="2021-03" db="EMBL/GenBank/DDBJ databases">
        <title>Actinoplanes flavus sp. nov., a novel actinomycete isolated from Coconut Palm rhizosphere soil.</title>
        <authorList>
            <person name="Luo X."/>
        </authorList>
    </citation>
    <scope>NUCLEOTIDE SEQUENCE [LARGE SCALE GENOMIC DNA]</scope>
    <source>
        <strain evidence="3 4">NEAU-H7</strain>
    </source>
</reference>
<dbReference type="SMART" id="SM00507">
    <property type="entry name" value="HNHc"/>
    <property type="match status" value="1"/>
</dbReference>
<dbReference type="RefSeq" id="WP_208473326.1">
    <property type="nucleotide sequence ID" value="NZ_JAGFNS010000052.1"/>
</dbReference>
<organism evidence="3 4">
    <name type="scientific">Actinoplanes flavus</name>
    <dbReference type="NCBI Taxonomy" id="2820290"/>
    <lineage>
        <taxon>Bacteria</taxon>
        <taxon>Bacillati</taxon>
        <taxon>Actinomycetota</taxon>
        <taxon>Actinomycetes</taxon>
        <taxon>Micromonosporales</taxon>
        <taxon>Micromonosporaceae</taxon>
        <taxon>Actinoplanes</taxon>
    </lineage>
</organism>
<proteinExistence type="inferred from homology"/>
<name>A0ABS3UZX2_9ACTN</name>
<comment type="similarity">
    <text evidence="1">Belongs to the Rv1128c/1148c/1588c/1702c/1945/3466 family.</text>
</comment>
<protein>
    <submittedName>
        <fullName evidence="3">DUF222 domain-containing protein</fullName>
    </submittedName>
</protein>